<protein>
    <submittedName>
        <fullName evidence="2">Uncharacterized protein</fullName>
    </submittedName>
</protein>
<keyword evidence="3" id="KW-1185">Reference proteome</keyword>
<accession>A0ABP7UN70</accession>
<dbReference type="EMBL" id="BAABDK010000029">
    <property type="protein sequence ID" value="GAA4047983.1"/>
    <property type="molecule type" value="Genomic_DNA"/>
</dbReference>
<dbReference type="RefSeq" id="WP_345057652.1">
    <property type="nucleotide sequence ID" value="NZ_BAABDK010000029.1"/>
</dbReference>
<keyword evidence="1" id="KW-0732">Signal</keyword>
<gene>
    <name evidence="2" type="ORF">GCM10022409_37900</name>
</gene>
<dbReference type="Proteomes" id="UP001501469">
    <property type="component" value="Unassembled WGS sequence"/>
</dbReference>
<evidence type="ECO:0000313" key="3">
    <source>
        <dbReference type="Proteomes" id="UP001501469"/>
    </source>
</evidence>
<evidence type="ECO:0000313" key="2">
    <source>
        <dbReference type="EMBL" id="GAA4047983.1"/>
    </source>
</evidence>
<name>A0ABP7UN70_9BACT</name>
<sequence>MLRHLLRLLLCFVLITTLAQAQQPVARARQSSYFTKVFRLTDAQARHLYEKGLDDVRPAFFTQVVDSFATDSARF</sequence>
<evidence type="ECO:0000256" key="1">
    <source>
        <dbReference type="SAM" id="SignalP"/>
    </source>
</evidence>
<reference evidence="3" key="1">
    <citation type="journal article" date="2019" name="Int. J. Syst. Evol. Microbiol.">
        <title>The Global Catalogue of Microorganisms (GCM) 10K type strain sequencing project: providing services to taxonomists for standard genome sequencing and annotation.</title>
        <authorList>
            <consortium name="The Broad Institute Genomics Platform"/>
            <consortium name="The Broad Institute Genome Sequencing Center for Infectious Disease"/>
            <person name="Wu L."/>
            <person name="Ma J."/>
        </authorList>
    </citation>
    <scope>NUCLEOTIDE SEQUENCE [LARGE SCALE GENOMIC DNA]</scope>
    <source>
        <strain evidence="3">JCM 17225</strain>
    </source>
</reference>
<feature type="signal peptide" evidence="1">
    <location>
        <begin position="1"/>
        <end position="21"/>
    </location>
</feature>
<proteinExistence type="predicted"/>
<comment type="caution">
    <text evidence="2">The sequence shown here is derived from an EMBL/GenBank/DDBJ whole genome shotgun (WGS) entry which is preliminary data.</text>
</comment>
<feature type="chain" id="PRO_5047201389" evidence="1">
    <location>
        <begin position="22"/>
        <end position="75"/>
    </location>
</feature>
<organism evidence="2 3">
    <name type="scientific">Hymenobacter glaciei</name>
    <dbReference type="NCBI Taxonomy" id="877209"/>
    <lineage>
        <taxon>Bacteria</taxon>
        <taxon>Pseudomonadati</taxon>
        <taxon>Bacteroidota</taxon>
        <taxon>Cytophagia</taxon>
        <taxon>Cytophagales</taxon>
        <taxon>Hymenobacteraceae</taxon>
        <taxon>Hymenobacter</taxon>
    </lineage>
</organism>